<dbReference type="GO" id="GO:0016788">
    <property type="term" value="F:hydrolase activity, acting on ester bonds"/>
    <property type="evidence" value="ECO:0007669"/>
    <property type="project" value="InterPro"/>
</dbReference>
<evidence type="ECO:0000313" key="8">
    <source>
        <dbReference type="Proteomes" id="UP000051934"/>
    </source>
</evidence>
<dbReference type="PANTHER" id="PTHR33146">
    <property type="entry name" value="ENDONUCLEASE 4"/>
    <property type="match status" value="1"/>
</dbReference>
<evidence type="ECO:0000256" key="5">
    <source>
        <dbReference type="ARBA" id="ARBA00023157"/>
    </source>
</evidence>
<dbReference type="InterPro" id="IPR008947">
    <property type="entry name" value="PLipase_C/P1_nuclease_dom_sf"/>
</dbReference>
<dbReference type="CDD" id="cd11010">
    <property type="entry name" value="S1-P1_nuclease"/>
    <property type="match status" value="1"/>
</dbReference>
<name>A0A0R2SAI1_9GAMM</name>
<dbReference type="PANTHER" id="PTHR33146:SF26">
    <property type="entry name" value="ENDONUCLEASE 4"/>
    <property type="match status" value="1"/>
</dbReference>
<dbReference type="EMBL" id="LIBB01000130">
    <property type="protein sequence ID" value="KRO71822.1"/>
    <property type="molecule type" value="Genomic_DNA"/>
</dbReference>
<dbReference type="Proteomes" id="UP000051934">
    <property type="component" value="Unassembled WGS sequence"/>
</dbReference>
<comment type="caution">
    <text evidence="7">The sequence shown here is derived from an EMBL/GenBank/DDBJ whole genome shotgun (WGS) entry which is preliminary data.</text>
</comment>
<evidence type="ECO:0000256" key="3">
    <source>
        <dbReference type="ARBA" id="ARBA00022759"/>
    </source>
</evidence>
<reference evidence="7 8" key="1">
    <citation type="submission" date="2015-10" db="EMBL/GenBank/DDBJ databases">
        <title>Metagenome-Assembled Genomes uncover a global brackish microbiome.</title>
        <authorList>
            <person name="Hugerth L.W."/>
            <person name="Larsson J."/>
            <person name="Alneberg J."/>
            <person name="Lindh M.V."/>
            <person name="Legrand C."/>
            <person name="Pinhassi J."/>
            <person name="Andersson A.F."/>
        </authorList>
    </citation>
    <scope>NUCLEOTIDE SEQUENCE [LARGE SCALE GENOMIC DNA]</scope>
    <source>
        <strain evidence="7">BACL4 MAG-120507-bin80</strain>
    </source>
</reference>
<keyword evidence="5" id="KW-1015">Disulfide bond</keyword>
<keyword evidence="1" id="KW-0540">Nuclease</keyword>
<keyword evidence="2" id="KW-0479">Metal-binding</keyword>
<dbReference type="GO" id="GO:0006308">
    <property type="term" value="P:DNA catabolic process"/>
    <property type="evidence" value="ECO:0007669"/>
    <property type="project" value="InterPro"/>
</dbReference>
<evidence type="ECO:0000313" key="7">
    <source>
        <dbReference type="EMBL" id="KRO71822.1"/>
    </source>
</evidence>
<accession>A0A0R2SAI1</accession>
<protein>
    <recommendedName>
        <fullName evidence="9">S1/P1 Nuclease</fullName>
    </recommendedName>
</protein>
<dbReference type="SUPFAM" id="SSF48537">
    <property type="entry name" value="Phospholipase C/P1 nuclease"/>
    <property type="match status" value="1"/>
</dbReference>
<dbReference type="Pfam" id="PF02265">
    <property type="entry name" value="S1-P1_nuclease"/>
    <property type="match status" value="1"/>
</dbReference>
<organism evidence="7 8">
    <name type="scientific">OM182 bacterium BACL3 MAG-120507-bin80</name>
    <dbReference type="NCBI Taxonomy" id="1655577"/>
    <lineage>
        <taxon>Bacteria</taxon>
        <taxon>Pseudomonadati</taxon>
        <taxon>Pseudomonadota</taxon>
        <taxon>Gammaproteobacteria</taxon>
        <taxon>OMG group</taxon>
        <taxon>OM182 clade</taxon>
    </lineage>
</organism>
<evidence type="ECO:0000256" key="1">
    <source>
        <dbReference type="ARBA" id="ARBA00022722"/>
    </source>
</evidence>
<gene>
    <name evidence="7" type="ORF">ABR69_10140</name>
</gene>
<sequence>MTRPAHFFQFPTFLCSALSCVSLCLPSARALVVCLGVMQILLPGAAKAWDETGHRLSANVALRYLDFDTQRELLMLLQQHPRYQQDFVGQMPADLIDSPPERQLGWLLGQAAYWPDIARGFNDSEREKYSRPSWHYIDGAWLRDSANVQGNVYVNRPPAQEIQGVAGSAITSERDADNVVTALDYTTRVLADGDAEPAQRAVALCWVLHLMGDIHQPLHSGSLYSAELFATGDRGGNAIRVGESNLHSVWDRAMRGADKQSRNLLYAATYEDLSGRESDWTLWLAESREFLVPSVYDDSLLAAIASTDSSGAERLPNQTLSDDYVNEMISIASDRLGLAGLRLAIWFQNELPPVTAP</sequence>
<dbReference type="GO" id="GO:0046872">
    <property type="term" value="F:metal ion binding"/>
    <property type="evidence" value="ECO:0007669"/>
    <property type="project" value="UniProtKB-KW"/>
</dbReference>
<keyword evidence="4" id="KW-0378">Hydrolase</keyword>
<evidence type="ECO:0000256" key="2">
    <source>
        <dbReference type="ARBA" id="ARBA00022723"/>
    </source>
</evidence>
<dbReference type="PROSITE" id="PS51257">
    <property type="entry name" value="PROKAR_LIPOPROTEIN"/>
    <property type="match status" value="1"/>
</dbReference>
<proteinExistence type="predicted"/>
<evidence type="ECO:0000256" key="4">
    <source>
        <dbReference type="ARBA" id="ARBA00022801"/>
    </source>
</evidence>
<evidence type="ECO:0008006" key="9">
    <source>
        <dbReference type="Google" id="ProtNLM"/>
    </source>
</evidence>
<keyword evidence="6" id="KW-0325">Glycoprotein</keyword>
<dbReference type="InterPro" id="IPR003154">
    <property type="entry name" value="S1/P1nuclease"/>
</dbReference>
<dbReference type="GO" id="GO:0003676">
    <property type="term" value="F:nucleic acid binding"/>
    <property type="evidence" value="ECO:0007669"/>
    <property type="project" value="InterPro"/>
</dbReference>
<dbReference type="Gene3D" id="1.10.575.10">
    <property type="entry name" value="P1 Nuclease"/>
    <property type="match status" value="1"/>
</dbReference>
<dbReference type="GO" id="GO:0004519">
    <property type="term" value="F:endonuclease activity"/>
    <property type="evidence" value="ECO:0007669"/>
    <property type="project" value="UniProtKB-KW"/>
</dbReference>
<keyword evidence="3" id="KW-0255">Endonuclease</keyword>
<dbReference type="AlphaFoldDB" id="A0A0R2SAI1"/>
<evidence type="ECO:0000256" key="6">
    <source>
        <dbReference type="ARBA" id="ARBA00023180"/>
    </source>
</evidence>